<comment type="caution">
    <text evidence="2">The sequence shown here is derived from an EMBL/GenBank/DDBJ whole genome shotgun (WGS) entry which is preliminary data.</text>
</comment>
<accession>A0A8J5SYT3</accession>
<sequence length="101" mass="10822">MDRRDEGLGFSEIAYHDEALESEDVTRWVRDSQREEKESAGASTYVSIGADMVGGVGLRVHRSKGADSSNGSGSSTKNVREFGDEMGGIGKEAGMCDCGWV</sequence>
<evidence type="ECO:0000313" key="2">
    <source>
        <dbReference type="EMBL" id="KAG8083585.1"/>
    </source>
</evidence>
<dbReference type="EMBL" id="JAAALK010000085">
    <property type="protein sequence ID" value="KAG8083585.1"/>
    <property type="molecule type" value="Genomic_DNA"/>
</dbReference>
<keyword evidence="3" id="KW-1185">Reference proteome</keyword>
<gene>
    <name evidence="2" type="ORF">GUJ93_ZPchr0015g6634</name>
</gene>
<feature type="compositionally biased region" description="Polar residues" evidence="1">
    <location>
        <begin position="66"/>
        <end position="77"/>
    </location>
</feature>
<name>A0A8J5SYT3_ZIZPA</name>
<dbReference type="Proteomes" id="UP000729402">
    <property type="component" value="Unassembled WGS sequence"/>
</dbReference>
<feature type="region of interest" description="Disordered" evidence="1">
    <location>
        <begin position="61"/>
        <end position="85"/>
    </location>
</feature>
<reference evidence="2" key="1">
    <citation type="journal article" date="2021" name="bioRxiv">
        <title>Whole Genome Assembly and Annotation of Northern Wild Rice, Zizania palustris L., Supports a Whole Genome Duplication in the Zizania Genus.</title>
        <authorList>
            <person name="Haas M."/>
            <person name="Kono T."/>
            <person name="Macchietto M."/>
            <person name="Millas R."/>
            <person name="McGilp L."/>
            <person name="Shao M."/>
            <person name="Duquette J."/>
            <person name="Hirsch C.N."/>
            <person name="Kimball J."/>
        </authorList>
    </citation>
    <scope>NUCLEOTIDE SEQUENCE</scope>
    <source>
        <tissue evidence="2">Fresh leaf tissue</tissue>
    </source>
</reference>
<reference evidence="2" key="2">
    <citation type="submission" date="2021-02" db="EMBL/GenBank/DDBJ databases">
        <authorList>
            <person name="Kimball J.A."/>
            <person name="Haas M.W."/>
            <person name="Macchietto M."/>
            <person name="Kono T."/>
            <person name="Duquette J."/>
            <person name="Shao M."/>
        </authorList>
    </citation>
    <scope>NUCLEOTIDE SEQUENCE</scope>
    <source>
        <tissue evidence="2">Fresh leaf tissue</tissue>
    </source>
</reference>
<proteinExistence type="predicted"/>
<organism evidence="2 3">
    <name type="scientific">Zizania palustris</name>
    <name type="common">Northern wild rice</name>
    <dbReference type="NCBI Taxonomy" id="103762"/>
    <lineage>
        <taxon>Eukaryota</taxon>
        <taxon>Viridiplantae</taxon>
        <taxon>Streptophyta</taxon>
        <taxon>Embryophyta</taxon>
        <taxon>Tracheophyta</taxon>
        <taxon>Spermatophyta</taxon>
        <taxon>Magnoliopsida</taxon>
        <taxon>Liliopsida</taxon>
        <taxon>Poales</taxon>
        <taxon>Poaceae</taxon>
        <taxon>BOP clade</taxon>
        <taxon>Oryzoideae</taxon>
        <taxon>Oryzeae</taxon>
        <taxon>Zizaniinae</taxon>
        <taxon>Zizania</taxon>
    </lineage>
</organism>
<protein>
    <submittedName>
        <fullName evidence="2">Uncharacterized protein</fullName>
    </submittedName>
</protein>
<evidence type="ECO:0000256" key="1">
    <source>
        <dbReference type="SAM" id="MobiDB-lite"/>
    </source>
</evidence>
<dbReference type="AlphaFoldDB" id="A0A8J5SYT3"/>
<evidence type="ECO:0000313" key="3">
    <source>
        <dbReference type="Proteomes" id="UP000729402"/>
    </source>
</evidence>